<dbReference type="SUPFAM" id="SSF56529">
    <property type="entry name" value="FAH"/>
    <property type="match status" value="1"/>
</dbReference>
<dbReference type="PANTHER" id="PTHR11820:SF7">
    <property type="entry name" value="ACYLPYRUVASE FAHD1, MITOCHONDRIAL"/>
    <property type="match status" value="1"/>
</dbReference>
<keyword evidence="4" id="KW-1185">Reference proteome</keyword>
<dbReference type="InterPro" id="IPR011234">
    <property type="entry name" value="Fumarylacetoacetase-like_C"/>
</dbReference>
<feature type="domain" description="Fumarylacetoacetase-like C-terminal" evidence="2">
    <location>
        <begin position="21"/>
        <end position="207"/>
    </location>
</feature>
<dbReference type="InterPro" id="IPR036663">
    <property type="entry name" value="Fumarylacetoacetase_C_sf"/>
</dbReference>
<gene>
    <name evidence="3" type="ORF">GCM10023143_07040</name>
</gene>
<dbReference type="Gene3D" id="3.90.850.10">
    <property type="entry name" value="Fumarylacetoacetase-like, C-terminal domain"/>
    <property type="match status" value="1"/>
</dbReference>
<accession>A0ABP8FGT3</accession>
<protein>
    <submittedName>
        <fullName evidence="3">Fumarylacetoacetate hydrolase family protein</fullName>
    </submittedName>
</protein>
<dbReference type="PANTHER" id="PTHR11820">
    <property type="entry name" value="ACYLPYRUVASE"/>
    <property type="match status" value="1"/>
</dbReference>
<evidence type="ECO:0000313" key="3">
    <source>
        <dbReference type="EMBL" id="GAA4303519.1"/>
    </source>
</evidence>
<dbReference type="Pfam" id="PF01557">
    <property type="entry name" value="FAA_hydrolase"/>
    <property type="match status" value="1"/>
</dbReference>
<keyword evidence="1" id="KW-0479">Metal-binding</keyword>
<dbReference type="EMBL" id="BAABFN010000001">
    <property type="protein sequence ID" value="GAA4303519.1"/>
    <property type="molecule type" value="Genomic_DNA"/>
</dbReference>
<dbReference type="Proteomes" id="UP001501207">
    <property type="component" value="Unassembled WGS sequence"/>
</dbReference>
<name>A0ABP8FGT3_9BACT</name>
<evidence type="ECO:0000259" key="2">
    <source>
        <dbReference type="Pfam" id="PF01557"/>
    </source>
</evidence>
<comment type="caution">
    <text evidence="3">The sequence shown here is derived from an EMBL/GenBank/DDBJ whole genome shotgun (WGS) entry which is preliminary data.</text>
</comment>
<evidence type="ECO:0000256" key="1">
    <source>
        <dbReference type="ARBA" id="ARBA00022723"/>
    </source>
</evidence>
<reference evidence="4" key="1">
    <citation type="journal article" date="2019" name="Int. J. Syst. Evol. Microbiol.">
        <title>The Global Catalogue of Microorganisms (GCM) 10K type strain sequencing project: providing services to taxonomists for standard genome sequencing and annotation.</title>
        <authorList>
            <consortium name="The Broad Institute Genomics Platform"/>
            <consortium name="The Broad Institute Genome Sequencing Center for Infectious Disease"/>
            <person name="Wu L."/>
            <person name="Ma J."/>
        </authorList>
    </citation>
    <scope>NUCLEOTIDE SEQUENCE [LARGE SCALE GENOMIC DNA]</scope>
    <source>
        <strain evidence="4">JCM 17664</strain>
    </source>
</reference>
<sequence length="221" mass="25102">MAFTYKTLYSLTLNLKFVVMKIFCIGRNYAEHAKELKNEVPRKPVIFMKPKSALLLNNHPFFYPDFTVDLQYECEVVLRVSKNGRRIQERFASRYYDQLSLGIDFTARDLQAQLKEKGLPWEISKAFDHSAPVGKMLPIDGLSLQNLDFSLLKNGASVQQGNTGNMLFSFDRIIAEITNYFSIHIGDLIFTGTPAGVGRVQIGDHFQAFLGSECLLDFEVS</sequence>
<proteinExistence type="predicted"/>
<dbReference type="GO" id="GO:0016787">
    <property type="term" value="F:hydrolase activity"/>
    <property type="evidence" value="ECO:0007669"/>
    <property type="project" value="UniProtKB-KW"/>
</dbReference>
<evidence type="ECO:0000313" key="4">
    <source>
        <dbReference type="Proteomes" id="UP001501207"/>
    </source>
</evidence>
<keyword evidence="3" id="KW-0378">Hydrolase</keyword>
<organism evidence="3 4">
    <name type="scientific">Compostibacter hankyongensis</name>
    <dbReference type="NCBI Taxonomy" id="1007089"/>
    <lineage>
        <taxon>Bacteria</taxon>
        <taxon>Pseudomonadati</taxon>
        <taxon>Bacteroidota</taxon>
        <taxon>Chitinophagia</taxon>
        <taxon>Chitinophagales</taxon>
        <taxon>Chitinophagaceae</taxon>
        <taxon>Compostibacter</taxon>
    </lineage>
</organism>